<evidence type="ECO:0000256" key="1">
    <source>
        <dbReference type="SAM" id="MobiDB-lite"/>
    </source>
</evidence>
<evidence type="ECO:0000256" key="2">
    <source>
        <dbReference type="SAM" id="Phobius"/>
    </source>
</evidence>
<sequence length="60" mass="6153">MTTYRPAQPPPNGSVSAGSADSADSADQRSLRRNSMSTGHIVFFVVAAAAPLTVVGSLFS</sequence>
<dbReference type="EMBL" id="JAVREH010000186">
    <property type="protein sequence ID" value="MDT0264592.1"/>
    <property type="molecule type" value="Genomic_DNA"/>
</dbReference>
<feature type="transmembrane region" description="Helical" evidence="2">
    <location>
        <begin position="39"/>
        <end position="59"/>
    </location>
</feature>
<accession>A0ABU2JI46</accession>
<feature type="non-terminal residue" evidence="3">
    <location>
        <position position="60"/>
    </location>
</feature>
<evidence type="ECO:0000313" key="3">
    <source>
        <dbReference type="EMBL" id="MDT0264592.1"/>
    </source>
</evidence>
<proteinExistence type="predicted"/>
<keyword evidence="2" id="KW-0472">Membrane</keyword>
<protein>
    <submittedName>
        <fullName evidence="3">Uncharacterized protein</fullName>
    </submittedName>
</protein>
<organism evidence="3 4">
    <name type="scientific">Jatrophihabitans lederbergiae</name>
    <dbReference type="NCBI Taxonomy" id="3075547"/>
    <lineage>
        <taxon>Bacteria</taxon>
        <taxon>Bacillati</taxon>
        <taxon>Actinomycetota</taxon>
        <taxon>Actinomycetes</taxon>
        <taxon>Jatrophihabitantales</taxon>
        <taxon>Jatrophihabitantaceae</taxon>
        <taxon>Jatrophihabitans</taxon>
    </lineage>
</organism>
<keyword evidence="4" id="KW-1185">Reference proteome</keyword>
<dbReference type="Proteomes" id="UP001183176">
    <property type="component" value="Unassembled WGS sequence"/>
</dbReference>
<feature type="compositionally biased region" description="Low complexity" evidence="1">
    <location>
        <begin position="16"/>
        <end position="25"/>
    </location>
</feature>
<gene>
    <name evidence="3" type="ORF">RM423_24910</name>
</gene>
<dbReference type="RefSeq" id="WP_311425724.1">
    <property type="nucleotide sequence ID" value="NZ_JAVREH010000186.1"/>
</dbReference>
<feature type="region of interest" description="Disordered" evidence="1">
    <location>
        <begin position="1"/>
        <end position="32"/>
    </location>
</feature>
<evidence type="ECO:0000313" key="4">
    <source>
        <dbReference type="Proteomes" id="UP001183176"/>
    </source>
</evidence>
<comment type="caution">
    <text evidence="3">The sequence shown here is derived from an EMBL/GenBank/DDBJ whole genome shotgun (WGS) entry which is preliminary data.</text>
</comment>
<name>A0ABU2JI46_9ACTN</name>
<keyword evidence="2" id="KW-1133">Transmembrane helix</keyword>
<keyword evidence="2" id="KW-0812">Transmembrane</keyword>
<reference evidence="4" key="1">
    <citation type="submission" date="2023-07" db="EMBL/GenBank/DDBJ databases">
        <title>30 novel species of actinomycetes from the DSMZ collection.</title>
        <authorList>
            <person name="Nouioui I."/>
        </authorList>
    </citation>
    <scope>NUCLEOTIDE SEQUENCE [LARGE SCALE GENOMIC DNA]</scope>
    <source>
        <strain evidence="4">DSM 44399</strain>
    </source>
</reference>